<dbReference type="PANTHER" id="PTHR31247:SF5">
    <property type="entry name" value="DUF4203 DOMAIN-CONTAINING PROTEIN"/>
    <property type="match status" value="1"/>
</dbReference>
<evidence type="ECO:0000256" key="8">
    <source>
        <dbReference type="SAM" id="Phobius"/>
    </source>
</evidence>
<comment type="caution">
    <text evidence="11">The sequence shown here is derived from an EMBL/GenBank/DDBJ whole genome shotgun (WGS) entry which is preliminary data.</text>
</comment>
<sequence length="379" mass="41435">MPPSRYSQAAIVACLLYTLYNAQHAVGAPLPKASSNSSSSSSLSDPFSTPDYLAPSVFTWEQGVYGVMFLFFGAVEVLHGYKYIRFTMLVAGFLVWASTAVMIMLILNMNSGVYQSSEIYFVVWLLVGIAGSLLSFYLWHVGIILTGAYGMFVIVAIIFTAANVRNYVFRYTVLAICVVVGGYLTHRYERLAVILATSLGGAYCMMFGLDMFVQAEFRATFHVMLSQSSERFHPTAGTWVMVACVPVIAAFGIIWELRHHEEPVGSWWFGHGARPLPPLPEVQGALESTSTSSLSSPPGKQDNVLVEGQENIAEEKPSTSTGELQGAADKKTKDSMVAWSEAGHSAGAPSPPEKPHPGVYKVTIKREEREFGVSVDERL</sequence>
<gene>
    <name evidence="11" type="ORF">BGZ70_008237</name>
</gene>
<evidence type="ECO:0000259" key="10">
    <source>
        <dbReference type="Pfam" id="PF13886"/>
    </source>
</evidence>
<dbReference type="InterPro" id="IPR040236">
    <property type="entry name" value="TMEM198"/>
</dbReference>
<evidence type="ECO:0000256" key="7">
    <source>
        <dbReference type="SAM" id="MobiDB-lite"/>
    </source>
</evidence>
<reference evidence="11" key="1">
    <citation type="journal article" date="2020" name="Fungal Divers.">
        <title>Resolving the Mortierellaceae phylogeny through synthesis of multi-gene phylogenetics and phylogenomics.</title>
        <authorList>
            <person name="Vandepol N."/>
            <person name="Liber J."/>
            <person name="Desiro A."/>
            <person name="Na H."/>
            <person name="Kennedy M."/>
            <person name="Barry K."/>
            <person name="Grigoriev I.V."/>
            <person name="Miller A.N."/>
            <person name="O'Donnell K."/>
            <person name="Stajich J.E."/>
            <person name="Bonito G."/>
        </authorList>
    </citation>
    <scope>NUCLEOTIDE SEQUENCE</scope>
    <source>
        <strain evidence="11">CK1249</strain>
    </source>
</reference>
<dbReference type="Pfam" id="PF13886">
    <property type="entry name" value="TM7S3_TM198"/>
    <property type="match status" value="1"/>
</dbReference>
<dbReference type="InterPro" id="IPR025256">
    <property type="entry name" value="TM7S3/TM198-like_dom"/>
</dbReference>
<feature type="transmembrane region" description="Helical" evidence="8">
    <location>
        <begin position="235"/>
        <end position="255"/>
    </location>
</feature>
<feature type="transmembrane region" description="Helical" evidence="8">
    <location>
        <begin position="63"/>
        <end position="81"/>
    </location>
</feature>
<organism evidence="11 12">
    <name type="scientific">Mortierella alpina</name>
    <name type="common">Oleaginous fungus</name>
    <name type="synonym">Mortierella renispora</name>
    <dbReference type="NCBI Taxonomy" id="64518"/>
    <lineage>
        <taxon>Eukaryota</taxon>
        <taxon>Fungi</taxon>
        <taxon>Fungi incertae sedis</taxon>
        <taxon>Mucoromycota</taxon>
        <taxon>Mortierellomycotina</taxon>
        <taxon>Mortierellomycetes</taxon>
        <taxon>Mortierellales</taxon>
        <taxon>Mortierellaceae</taxon>
        <taxon>Mortierella</taxon>
    </lineage>
</organism>
<keyword evidence="3 8" id="KW-0812">Transmembrane</keyword>
<accession>A0A9P6J4E7</accession>
<comment type="similarity">
    <text evidence="2">Belongs to the TMEM198 family.</text>
</comment>
<evidence type="ECO:0000256" key="5">
    <source>
        <dbReference type="ARBA" id="ARBA00023136"/>
    </source>
</evidence>
<feature type="chain" id="PRO_5040126027" description="Transmembrane protein 198" evidence="9">
    <location>
        <begin position="28"/>
        <end position="379"/>
    </location>
</feature>
<name>A0A9P6J4E7_MORAP</name>
<evidence type="ECO:0000256" key="2">
    <source>
        <dbReference type="ARBA" id="ARBA00006244"/>
    </source>
</evidence>
<evidence type="ECO:0000313" key="11">
    <source>
        <dbReference type="EMBL" id="KAF9961651.1"/>
    </source>
</evidence>
<feature type="transmembrane region" description="Helical" evidence="8">
    <location>
        <begin position="191"/>
        <end position="215"/>
    </location>
</feature>
<dbReference type="OrthoDB" id="102260at2759"/>
<evidence type="ECO:0000256" key="6">
    <source>
        <dbReference type="ARBA" id="ARBA00049737"/>
    </source>
</evidence>
<comment type="subcellular location">
    <subcellularLocation>
        <location evidence="1">Membrane</location>
        <topology evidence="1">Multi-pass membrane protein</topology>
    </subcellularLocation>
</comment>
<dbReference type="GO" id="GO:0005886">
    <property type="term" value="C:plasma membrane"/>
    <property type="evidence" value="ECO:0007669"/>
    <property type="project" value="TreeGrafter"/>
</dbReference>
<evidence type="ECO:0000256" key="3">
    <source>
        <dbReference type="ARBA" id="ARBA00022692"/>
    </source>
</evidence>
<dbReference type="PANTHER" id="PTHR31247">
    <property type="entry name" value="TRANSMEMBRANE PROTEIN 198 FAMILY MEMBER"/>
    <property type="match status" value="1"/>
</dbReference>
<feature type="transmembrane region" description="Helical" evidence="8">
    <location>
        <begin position="88"/>
        <end position="107"/>
    </location>
</feature>
<keyword evidence="12" id="KW-1185">Reference proteome</keyword>
<feature type="signal peptide" evidence="9">
    <location>
        <begin position="1"/>
        <end position="27"/>
    </location>
</feature>
<feature type="region of interest" description="Disordered" evidence="7">
    <location>
        <begin position="279"/>
        <end position="360"/>
    </location>
</feature>
<proteinExistence type="inferred from homology"/>
<dbReference type="EMBL" id="JAAAHY010000577">
    <property type="protein sequence ID" value="KAF9961651.1"/>
    <property type="molecule type" value="Genomic_DNA"/>
</dbReference>
<protein>
    <recommendedName>
        <fullName evidence="6">Transmembrane protein 198</fullName>
    </recommendedName>
</protein>
<keyword evidence="4 8" id="KW-1133">Transmembrane helix</keyword>
<evidence type="ECO:0000256" key="9">
    <source>
        <dbReference type="SAM" id="SignalP"/>
    </source>
</evidence>
<evidence type="ECO:0000313" key="12">
    <source>
        <dbReference type="Proteomes" id="UP000738359"/>
    </source>
</evidence>
<feature type="transmembrane region" description="Helical" evidence="8">
    <location>
        <begin position="119"/>
        <end position="138"/>
    </location>
</feature>
<dbReference type="AlphaFoldDB" id="A0A9P6J4E7"/>
<evidence type="ECO:0000256" key="1">
    <source>
        <dbReference type="ARBA" id="ARBA00004141"/>
    </source>
</evidence>
<keyword evidence="9" id="KW-0732">Signal</keyword>
<feature type="domain" description="TM7S3/TM198-like" evidence="10">
    <location>
        <begin position="66"/>
        <end position="255"/>
    </location>
</feature>
<dbReference type="Proteomes" id="UP000738359">
    <property type="component" value="Unassembled WGS sequence"/>
</dbReference>
<evidence type="ECO:0000256" key="4">
    <source>
        <dbReference type="ARBA" id="ARBA00022989"/>
    </source>
</evidence>
<feature type="transmembrane region" description="Helical" evidence="8">
    <location>
        <begin position="143"/>
        <end position="162"/>
    </location>
</feature>
<keyword evidence="5 8" id="KW-0472">Membrane</keyword>
<feature type="transmembrane region" description="Helical" evidence="8">
    <location>
        <begin position="168"/>
        <end position="184"/>
    </location>
</feature>